<evidence type="ECO:0000313" key="3">
    <source>
        <dbReference type="Proteomes" id="UP001171916"/>
    </source>
</evidence>
<evidence type="ECO:0000256" key="1">
    <source>
        <dbReference type="SAM" id="SignalP"/>
    </source>
</evidence>
<accession>A0ABT7YEM8</accession>
<keyword evidence="3" id="KW-1185">Reference proteome</keyword>
<dbReference type="RefSeq" id="WP_290000822.1">
    <property type="nucleotide sequence ID" value="NZ_JAUEPH010000005.1"/>
</dbReference>
<dbReference type="Proteomes" id="UP001171916">
    <property type="component" value="Unassembled WGS sequence"/>
</dbReference>
<feature type="chain" id="PRO_5045723123" description="Outer membrane protein beta-barrel domain-containing protein" evidence="1">
    <location>
        <begin position="20"/>
        <end position="225"/>
    </location>
</feature>
<keyword evidence="1" id="KW-0732">Signal</keyword>
<dbReference type="EMBL" id="JAUEPH010000005">
    <property type="protein sequence ID" value="MDN3204977.1"/>
    <property type="molecule type" value="Genomic_DNA"/>
</dbReference>
<sequence length="225" mass="25508">MKKILLGFLVLFFVQASFAQDSGKGTNIYTASTGETILSFGMVEAEPLNTGTVARFTPFFNFGQQLHFDFSNSFGLFTGLNVRNVGIITDLDGPSVEDEIRVKQRTYNLGIPIAFKVGDVEGWRFSGGFEAEFAFAYKQKVYVNGEKRKSSSWFDDRVEIFQPSVFVEVVGKEGNFIRFKYYLNDYLTENQMLNIDGLDFNPTSSNMFYISVGYVIKNKEIKNSF</sequence>
<evidence type="ECO:0000313" key="2">
    <source>
        <dbReference type="EMBL" id="MDN3204977.1"/>
    </source>
</evidence>
<name>A0ABT7YEM8_9BACT</name>
<evidence type="ECO:0008006" key="4">
    <source>
        <dbReference type="Google" id="ProtNLM"/>
    </source>
</evidence>
<protein>
    <recommendedName>
        <fullName evidence="4">Outer membrane protein beta-barrel domain-containing protein</fullName>
    </recommendedName>
</protein>
<gene>
    <name evidence="2" type="ORF">QVH07_12510</name>
</gene>
<feature type="signal peptide" evidence="1">
    <location>
        <begin position="1"/>
        <end position="19"/>
    </location>
</feature>
<reference evidence="2" key="1">
    <citation type="submission" date="2023-06" db="EMBL/GenBank/DDBJ databases">
        <title>Robiginitalea aurantiacus sp. nov. and Algoriphagus sediminis sp. nov., isolated from coastal sediment.</title>
        <authorList>
            <person name="Zhou Z.Y."/>
            <person name="An J."/>
            <person name="Jia Y.W."/>
            <person name="Du Z.J."/>
        </authorList>
    </citation>
    <scope>NUCLEOTIDE SEQUENCE</scope>
    <source>
        <strain evidence="2">C2-7</strain>
    </source>
</reference>
<comment type="caution">
    <text evidence="2">The sequence shown here is derived from an EMBL/GenBank/DDBJ whole genome shotgun (WGS) entry which is preliminary data.</text>
</comment>
<organism evidence="2 3">
    <name type="scientific">Algoriphagus sediminis</name>
    <dbReference type="NCBI Taxonomy" id="3057113"/>
    <lineage>
        <taxon>Bacteria</taxon>
        <taxon>Pseudomonadati</taxon>
        <taxon>Bacteroidota</taxon>
        <taxon>Cytophagia</taxon>
        <taxon>Cytophagales</taxon>
        <taxon>Cyclobacteriaceae</taxon>
        <taxon>Algoriphagus</taxon>
    </lineage>
</organism>
<proteinExistence type="predicted"/>